<reference evidence="3 4" key="1">
    <citation type="submission" date="2023-07" db="EMBL/GenBank/DDBJ databases">
        <title>Sequencing the genomes of 1000 actinobacteria strains.</title>
        <authorList>
            <person name="Klenk H.-P."/>
        </authorList>
    </citation>
    <scope>NUCLEOTIDE SEQUENCE [LARGE SCALE GENOMIC DNA]</scope>
    <source>
        <strain evidence="3 4">DSM 102162</strain>
    </source>
</reference>
<keyword evidence="2" id="KW-0732">Signal</keyword>
<comment type="caution">
    <text evidence="3">The sequence shown here is derived from an EMBL/GenBank/DDBJ whole genome shotgun (WGS) entry which is preliminary data.</text>
</comment>
<proteinExistence type="predicted"/>
<evidence type="ECO:0000256" key="1">
    <source>
        <dbReference type="SAM" id="MobiDB-lite"/>
    </source>
</evidence>
<dbReference type="InterPro" id="IPR007788">
    <property type="entry name" value="QCT"/>
</dbReference>
<organism evidence="3 4">
    <name type="scientific">Arcanobacterium wilhelmae</name>
    <dbReference type="NCBI Taxonomy" id="1803177"/>
    <lineage>
        <taxon>Bacteria</taxon>
        <taxon>Bacillati</taxon>
        <taxon>Actinomycetota</taxon>
        <taxon>Actinomycetes</taxon>
        <taxon>Actinomycetales</taxon>
        <taxon>Actinomycetaceae</taxon>
        <taxon>Arcanobacterium</taxon>
    </lineage>
</organism>
<dbReference type="PANTHER" id="PTHR31270:SF1">
    <property type="entry name" value="GLUTAMINYL-PEPTIDE CYCLOTRANSFERASE"/>
    <property type="match status" value="1"/>
</dbReference>
<dbReference type="Proteomes" id="UP001235966">
    <property type="component" value="Unassembled WGS sequence"/>
</dbReference>
<dbReference type="SUPFAM" id="SSF50969">
    <property type="entry name" value="YVTN repeat-like/Quinoprotein amine dehydrogenase"/>
    <property type="match status" value="1"/>
</dbReference>
<feature type="signal peptide" evidence="2">
    <location>
        <begin position="1"/>
        <end position="27"/>
    </location>
</feature>
<sequence>MRFSPLTLTITLTAILFTAACSSPATSSEPGDSSASAASSAVVAPTAPAPNQPAQRMRVETIATHPFDASLFMEGIEVEGGHLLVSSGLTGSSSLSRRTLTGEILQKIDLPAQYFGEGTTRVGDSIWLLTYKAGKAFKYDAKTFTKTAEAHYDGEGWGLCSYDDGQMWMSNGTDTLVRRDGETFAETGRVKVSLDGAAPGPLNELSCTSDGIYANVFVTDTILRIDPVSGRVTAVIDASGLRPESTLADREAVLNGIAQIPGTDRFYLTGKRWPTMYEARFVPQQ</sequence>
<feature type="compositionally biased region" description="Low complexity" evidence="1">
    <location>
        <begin position="27"/>
        <end position="46"/>
    </location>
</feature>
<gene>
    <name evidence="3" type="ORF">J2S49_001626</name>
</gene>
<protein>
    <submittedName>
        <fullName evidence="3">Glutaminyl-peptide cyclotransferase</fullName>
        <ecNumber evidence="3">2.3.2.5</ecNumber>
    </submittedName>
</protein>
<name>A0ABT9NCV5_9ACTO</name>
<dbReference type="PROSITE" id="PS51257">
    <property type="entry name" value="PROKAR_LIPOPROTEIN"/>
    <property type="match status" value="1"/>
</dbReference>
<dbReference type="RefSeq" id="WP_278059675.1">
    <property type="nucleotide sequence ID" value="NZ_CP121247.1"/>
</dbReference>
<dbReference type="Pfam" id="PF05096">
    <property type="entry name" value="Glu_cyclase_2"/>
    <property type="match status" value="1"/>
</dbReference>
<accession>A0ABT9NCV5</accession>
<keyword evidence="3" id="KW-0808">Transferase</keyword>
<evidence type="ECO:0000313" key="3">
    <source>
        <dbReference type="EMBL" id="MDP9801550.1"/>
    </source>
</evidence>
<dbReference type="GO" id="GO:0016603">
    <property type="term" value="F:glutaminyl-peptide cyclotransferase activity"/>
    <property type="evidence" value="ECO:0007669"/>
    <property type="project" value="UniProtKB-EC"/>
</dbReference>
<evidence type="ECO:0000313" key="4">
    <source>
        <dbReference type="Proteomes" id="UP001235966"/>
    </source>
</evidence>
<keyword evidence="4" id="KW-1185">Reference proteome</keyword>
<evidence type="ECO:0000256" key="2">
    <source>
        <dbReference type="SAM" id="SignalP"/>
    </source>
</evidence>
<keyword evidence="3" id="KW-0012">Acyltransferase</keyword>
<feature type="chain" id="PRO_5046077622" evidence="2">
    <location>
        <begin position="28"/>
        <end position="285"/>
    </location>
</feature>
<dbReference type="InterPro" id="IPR011044">
    <property type="entry name" value="Quino_amine_DH_bsu"/>
</dbReference>
<feature type="region of interest" description="Disordered" evidence="1">
    <location>
        <begin position="27"/>
        <end position="54"/>
    </location>
</feature>
<dbReference type="PANTHER" id="PTHR31270">
    <property type="entry name" value="GLUTAMINYL-PEPTIDE CYCLOTRANSFERASE"/>
    <property type="match status" value="1"/>
</dbReference>
<dbReference type="EC" id="2.3.2.5" evidence="3"/>
<dbReference type="EMBL" id="JAUSQW010000001">
    <property type="protein sequence ID" value="MDP9801550.1"/>
    <property type="molecule type" value="Genomic_DNA"/>
</dbReference>